<dbReference type="EMBL" id="VVYP01000001">
    <property type="protein sequence ID" value="KAA5466304.1"/>
    <property type="molecule type" value="Genomic_DNA"/>
</dbReference>
<reference evidence="12 13" key="2">
    <citation type="journal article" date="2019" name="Nat. Med.">
        <title>A library of human gut bacterial isolates paired with longitudinal multiomics data enables mechanistic microbiome research.</title>
        <authorList>
            <person name="Poyet M."/>
            <person name="Groussin M."/>
            <person name="Gibbons S.M."/>
            <person name="Avila-Pacheco J."/>
            <person name="Jiang X."/>
            <person name="Kearney S.M."/>
            <person name="Perrotta A.R."/>
            <person name="Berdy B."/>
            <person name="Zhao S."/>
            <person name="Lieberman T.D."/>
            <person name="Swanson P.K."/>
            <person name="Smith M."/>
            <person name="Roesemann S."/>
            <person name="Alexander J.E."/>
            <person name="Rich S.A."/>
            <person name="Livny J."/>
            <person name="Vlamakis H."/>
            <person name="Clish C."/>
            <person name="Bullock K."/>
            <person name="Deik A."/>
            <person name="Scott J."/>
            <person name="Pierce K.A."/>
            <person name="Xavier R.J."/>
            <person name="Alm E.J."/>
        </authorList>
    </citation>
    <scope>NUCLEOTIDE SEQUENCE [LARGE SCALE GENOMIC DNA]</scope>
    <source>
        <strain evidence="7 12">BIOML-A19</strain>
        <strain evidence="6 15">BIOML-A21</strain>
        <strain evidence="5 13">BIOML-A25</strain>
        <strain evidence="4 14">BIOML-A31</strain>
    </source>
</reference>
<sequence>MSNSSSRRSVWSLVLKIIITVATAIGGVLGVQSCM</sequence>
<dbReference type="EMBL" id="VVYD01000009">
    <property type="protein sequence ID" value="KAA5498644.1"/>
    <property type="molecule type" value="Genomic_DNA"/>
</dbReference>
<evidence type="ECO:0000313" key="7">
    <source>
        <dbReference type="EMBL" id="KAA5498644.1"/>
    </source>
</evidence>
<protein>
    <submittedName>
        <fullName evidence="4">Smalltalk protein</fullName>
    </submittedName>
</protein>
<dbReference type="GeneID" id="75114180"/>
<reference evidence="9" key="3">
    <citation type="submission" date="2022-08" db="EMBL/GenBank/DDBJ databases">
        <title>Genome Sequencing of Bacteroides fragilis Group Isolates with Nanopore Technology.</title>
        <authorList>
            <person name="Tisza M.J."/>
            <person name="Smith D."/>
            <person name="Dekker J.P."/>
        </authorList>
    </citation>
    <scope>NUCLEOTIDE SEQUENCE</scope>
    <source>
        <strain evidence="9">BFG-474</strain>
    </source>
</reference>
<feature type="transmembrane region" description="Helical" evidence="1">
    <location>
        <begin position="12"/>
        <end position="31"/>
    </location>
</feature>
<dbReference type="Proteomes" id="UP000095657">
    <property type="component" value="Unassembled WGS sequence"/>
</dbReference>
<evidence type="ECO:0000313" key="14">
    <source>
        <dbReference type="Proteomes" id="UP000475905"/>
    </source>
</evidence>
<dbReference type="Proteomes" id="UP000427825">
    <property type="component" value="Unassembled WGS sequence"/>
</dbReference>
<evidence type="ECO:0000313" key="10">
    <source>
        <dbReference type="Proteomes" id="UP000095657"/>
    </source>
</evidence>
<evidence type="ECO:0000256" key="1">
    <source>
        <dbReference type="SAM" id="Phobius"/>
    </source>
</evidence>
<evidence type="ECO:0000313" key="2">
    <source>
        <dbReference type="EMBL" id="CUP08522.1"/>
    </source>
</evidence>
<proteinExistence type="predicted"/>
<evidence type="ECO:0000313" key="4">
    <source>
        <dbReference type="EMBL" id="KAA5466304.1"/>
    </source>
</evidence>
<accession>A0A174K925</accession>
<dbReference type="Pfam" id="PF20096">
    <property type="entry name" value="DUF6486"/>
    <property type="match status" value="1"/>
</dbReference>
<evidence type="ECO:0000313" key="8">
    <source>
        <dbReference type="EMBL" id="MDO6358687.1"/>
    </source>
</evidence>
<dbReference type="Proteomes" id="UP000095725">
    <property type="component" value="Unassembled WGS sequence"/>
</dbReference>
<reference evidence="10 11" key="1">
    <citation type="submission" date="2015-09" db="EMBL/GenBank/DDBJ databases">
        <authorList>
            <consortium name="Pathogen Informatics"/>
        </authorList>
    </citation>
    <scope>NUCLEOTIDE SEQUENCE [LARGE SCALE GENOMIC DNA]</scope>
    <source>
        <strain evidence="2 10">2789STDY5834880</strain>
        <strain evidence="3 11">2789STDY5834946</strain>
    </source>
</reference>
<keyword evidence="1" id="KW-0472">Membrane</keyword>
<reference evidence="8" key="4">
    <citation type="submission" date="2023-07" db="EMBL/GenBank/DDBJ databases">
        <title>Whole Genome Sequencing of Colonoscopy isolates.</title>
        <authorList>
            <person name="Surve S.V."/>
            <person name="Valls R.A."/>
            <person name="Barrak K.E."/>
            <person name="Gardner T.B."/>
            <person name="O'Toole G.A."/>
        </authorList>
    </citation>
    <scope>NUCLEOTIDE SEQUENCE</scope>
    <source>
        <strain evidence="8">GP0119</strain>
    </source>
</reference>
<evidence type="ECO:0000313" key="15">
    <source>
        <dbReference type="Proteomes" id="UP000491168"/>
    </source>
</evidence>
<dbReference type="NCBIfam" id="NF033879">
    <property type="entry name" value="smalltalk"/>
    <property type="match status" value="1"/>
</dbReference>
<dbReference type="AlphaFoldDB" id="A0A174K925"/>
<evidence type="ECO:0000313" key="12">
    <source>
        <dbReference type="Proteomes" id="UP000368418"/>
    </source>
</evidence>
<dbReference type="EMBL" id="CZBL01000010">
    <property type="protein sequence ID" value="CUQ30117.1"/>
    <property type="molecule type" value="Genomic_DNA"/>
</dbReference>
<evidence type="ECO:0000313" key="3">
    <source>
        <dbReference type="EMBL" id="CUQ30117.1"/>
    </source>
</evidence>
<dbReference type="RefSeq" id="WP_005680790.1">
    <property type="nucleotide sequence ID" value="NZ_CABMOQ010000006.1"/>
</dbReference>
<gene>
    <name evidence="2" type="ORF">ERS852494_01443</name>
    <name evidence="3" type="ORF">ERS852558_02502</name>
    <name evidence="7" type="ORF">F2Y31_12035</name>
    <name evidence="6" type="ORF">F2Y35_13455</name>
    <name evidence="4" type="ORF">F2Y36_00085</name>
    <name evidence="5" type="ORF">F2Y39_17215</name>
    <name evidence="9" type="ORF">NXW23_13595</name>
    <name evidence="8" type="ORF">Q4469_13465</name>
</gene>
<dbReference type="EMBL" id="VVYF01000012">
    <property type="protein sequence ID" value="KAA5491034.1"/>
    <property type="molecule type" value="Genomic_DNA"/>
</dbReference>
<dbReference type="InterPro" id="IPR045505">
    <property type="entry name" value="DUF6486"/>
</dbReference>
<evidence type="ECO:0000313" key="9">
    <source>
        <dbReference type="EMBL" id="UVQ95417.1"/>
    </source>
</evidence>
<dbReference type="EMBL" id="CZAI01000003">
    <property type="protein sequence ID" value="CUP08522.1"/>
    <property type="molecule type" value="Genomic_DNA"/>
</dbReference>
<dbReference type="Proteomes" id="UP001060260">
    <property type="component" value="Chromosome"/>
</dbReference>
<keyword evidence="1" id="KW-0812">Transmembrane</keyword>
<name>A0A174K925_9BACE</name>
<evidence type="ECO:0000313" key="11">
    <source>
        <dbReference type="Proteomes" id="UP000095725"/>
    </source>
</evidence>
<dbReference type="Proteomes" id="UP000491168">
    <property type="component" value="Unassembled WGS sequence"/>
</dbReference>
<dbReference type="EMBL" id="JAUONL010000011">
    <property type="protein sequence ID" value="MDO6358687.1"/>
    <property type="molecule type" value="Genomic_DNA"/>
</dbReference>
<organism evidence="2 10">
    <name type="scientific">Bacteroides caccae</name>
    <dbReference type="NCBI Taxonomy" id="47678"/>
    <lineage>
        <taxon>Bacteria</taxon>
        <taxon>Pseudomonadati</taxon>
        <taxon>Bacteroidota</taxon>
        <taxon>Bacteroidia</taxon>
        <taxon>Bacteroidales</taxon>
        <taxon>Bacteroidaceae</taxon>
        <taxon>Bacteroides</taxon>
    </lineage>
</organism>
<dbReference type="Proteomes" id="UP000475905">
    <property type="component" value="Unassembled WGS sequence"/>
</dbReference>
<dbReference type="Proteomes" id="UP000368418">
    <property type="component" value="Unassembled WGS sequence"/>
</dbReference>
<dbReference type="EMBL" id="CP103166">
    <property type="protein sequence ID" value="UVQ95417.1"/>
    <property type="molecule type" value="Genomic_DNA"/>
</dbReference>
<dbReference type="PROSITE" id="PS51257">
    <property type="entry name" value="PROKAR_LIPOPROTEIN"/>
    <property type="match status" value="1"/>
</dbReference>
<dbReference type="EMBL" id="VVYJ01000011">
    <property type="protein sequence ID" value="KAA5473435.1"/>
    <property type="molecule type" value="Genomic_DNA"/>
</dbReference>
<keyword evidence="1" id="KW-1133">Transmembrane helix</keyword>
<evidence type="ECO:0000313" key="13">
    <source>
        <dbReference type="Proteomes" id="UP000427825"/>
    </source>
</evidence>
<evidence type="ECO:0000313" key="6">
    <source>
        <dbReference type="EMBL" id="KAA5491034.1"/>
    </source>
</evidence>
<evidence type="ECO:0000313" key="5">
    <source>
        <dbReference type="EMBL" id="KAA5473435.1"/>
    </source>
</evidence>
<dbReference type="Proteomes" id="UP001170023">
    <property type="component" value="Unassembled WGS sequence"/>
</dbReference>